<dbReference type="PATRIC" id="fig|1462.6.peg.3145"/>
<dbReference type="Proteomes" id="UP000032522">
    <property type="component" value="Unassembled WGS sequence"/>
</dbReference>
<dbReference type="EMBL" id="JYBP01000003">
    <property type="protein sequence ID" value="KJE25659.1"/>
    <property type="molecule type" value="Genomic_DNA"/>
</dbReference>
<keyword evidence="1" id="KW-0812">Transmembrane</keyword>
<dbReference type="AlphaFoldDB" id="A0A0D8BNP9"/>
<evidence type="ECO:0000256" key="1">
    <source>
        <dbReference type="SAM" id="Phobius"/>
    </source>
</evidence>
<name>A0A0D8BNP9_GEOKU</name>
<keyword evidence="1" id="KW-0472">Membrane</keyword>
<sequence>MRRTYISLLFFVFLLIAILAGGYVWFKSNESSNVKVSFDVNNPDLLINTPNRIVVIDENNGNLTKREIYNERFMHTSVYDKHTKKLLAPTYSPEHHFAGITEFSNGQAKYQKVKDFGPMNVVSSNGYLLMDSSLSLTNREGLPVTKLGLYDLRSNKFVKEFTVNGIVQSMIKVGSSAYFPSLCENNQSNIYRFDFDTWKLYKVLKMDQPHVPNQILFYKDMMIGLANDEAAGAPSNKNKLYYIKNGVISKELKLKQGTKEMAILNNKILILYEPHDRKSFIEVLKIEGSQEAEKVKLADNPTNITNWNQHLVVIDQHKKVYIYNQEFKKINELELGIDAQVLNITKAN</sequence>
<organism evidence="2 3">
    <name type="scientific">Geobacillus kaustophilus</name>
    <dbReference type="NCBI Taxonomy" id="1462"/>
    <lineage>
        <taxon>Bacteria</taxon>
        <taxon>Bacillati</taxon>
        <taxon>Bacillota</taxon>
        <taxon>Bacilli</taxon>
        <taxon>Bacillales</taxon>
        <taxon>Anoxybacillaceae</taxon>
        <taxon>Geobacillus</taxon>
        <taxon>Geobacillus thermoleovorans group</taxon>
    </lineage>
</organism>
<gene>
    <name evidence="2" type="ORF">LG52_2849</name>
</gene>
<proteinExistence type="predicted"/>
<dbReference type="RefSeq" id="WP_044732408.1">
    <property type="nucleotide sequence ID" value="NZ_JYBP01000003.1"/>
</dbReference>
<reference evidence="2 3" key="1">
    <citation type="submission" date="2015-01" db="EMBL/GenBank/DDBJ databases">
        <authorList>
            <person name="Filippidou S."/>
            <person name="Jeanneret N."/>
            <person name="Russel-Delif L."/>
            <person name="Junier T."/>
            <person name="Wunderlin T."/>
            <person name="Molina V."/>
            <person name="Johnson S.L."/>
            <person name="Davenport K.W."/>
            <person name="Chain P.S."/>
            <person name="Dorador C."/>
            <person name="Junier P."/>
        </authorList>
    </citation>
    <scope>NUCLEOTIDE SEQUENCE [LARGE SCALE GENOMIC DNA]</scope>
    <source>
        <strain evidence="2 3">Et7/4</strain>
    </source>
</reference>
<dbReference type="InterPro" id="IPR036322">
    <property type="entry name" value="WD40_repeat_dom_sf"/>
</dbReference>
<evidence type="ECO:0000313" key="2">
    <source>
        <dbReference type="EMBL" id="KJE25659.1"/>
    </source>
</evidence>
<accession>A0A0D8BNP9</accession>
<dbReference type="SUPFAM" id="SSF50978">
    <property type="entry name" value="WD40 repeat-like"/>
    <property type="match status" value="1"/>
</dbReference>
<dbReference type="OrthoDB" id="9895933at2"/>
<feature type="transmembrane region" description="Helical" evidence="1">
    <location>
        <begin position="7"/>
        <end position="26"/>
    </location>
</feature>
<keyword evidence="1" id="KW-1133">Transmembrane helix</keyword>
<protein>
    <submittedName>
        <fullName evidence="2">Uncharacterized protein</fullName>
    </submittedName>
</protein>
<comment type="caution">
    <text evidence="2">The sequence shown here is derived from an EMBL/GenBank/DDBJ whole genome shotgun (WGS) entry which is preliminary data.</text>
</comment>
<evidence type="ECO:0000313" key="3">
    <source>
        <dbReference type="Proteomes" id="UP000032522"/>
    </source>
</evidence>